<protein>
    <recommendedName>
        <fullName evidence="4">F-box domain-containing protein</fullName>
    </recommendedName>
</protein>
<evidence type="ECO:0008006" key="4">
    <source>
        <dbReference type="Google" id="ProtNLM"/>
    </source>
</evidence>
<comment type="caution">
    <text evidence="2">The sequence shown here is derived from an EMBL/GenBank/DDBJ whole genome shotgun (WGS) entry which is preliminary data.</text>
</comment>
<evidence type="ECO:0000256" key="1">
    <source>
        <dbReference type="SAM" id="MobiDB-lite"/>
    </source>
</evidence>
<reference evidence="2 3" key="1">
    <citation type="submission" date="2016-12" db="EMBL/GenBank/DDBJ databases">
        <title>The genomes of Aspergillus section Nigri reveals drivers in fungal speciation.</title>
        <authorList>
            <consortium name="DOE Joint Genome Institute"/>
            <person name="Vesth T.C."/>
            <person name="Nybo J."/>
            <person name="Theobald S."/>
            <person name="Brandl J."/>
            <person name="Frisvad J.C."/>
            <person name="Nielsen K.F."/>
            <person name="Lyhne E.K."/>
            <person name="Kogle M.E."/>
            <person name="Kuo A."/>
            <person name="Riley R."/>
            <person name="Clum A."/>
            <person name="Nolan M."/>
            <person name="Lipzen A."/>
            <person name="Salamov A."/>
            <person name="Henrissat B."/>
            <person name="Wiebenga A."/>
            <person name="De Vries R.P."/>
            <person name="Grigoriev I.V."/>
            <person name="Mortensen U.H."/>
            <person name="Andersen M.R."/>
            <person name="Baker S.E."/>
        </authorList>
    </citation>
    <scope>NUCLEOTIDE SEQUENCE [LARGE SCALE GENOMIC DNA]</scope>
    <source>
        <strain evidence="2 3">IBT 23096</strain>
    </source>
</reference>
<keyword evidence="3" id="KW-1185">Reference proteome</keyword>
<organism evidence="2 3">
    <name type="scientific">Aspergillus steynii IBT 23096</name>
    <dbReference type="NCBI Taxonomy" id="1392250"/>
    <lineage>
        <taxon>Eukaryota</taxon>
        <taxon>Fungi</taxon>
        <taxon>Dikarya</taxon>
        <taxon>Ascomycota</taxon>
        <taxon>Pezizomycotina</taxon>
        <taxon>Eurotiomycetes</taxon>
        <taxon>Eurotiomycetidae</taxon>
        <taxon>Eurotiales</taxon>
        <taxon>Aspergillaceae</taxon>
        <taxon>Aspergillus</taxon>
        <taxon>Aspergillus subgen. Circumdati</taxon>
    </lineage>
</organism>
<dbReference type="GeneID" id="36555601"/>
<dbReference type="Proteomes" id="UP000234275">
    <property type="component" value="Unassembled WGS sequence"/>
</dbReference>
<dbReference type="AlphaFoldDB" id="A0A2I2FW77"/>
<evidence type="ECO:0000313" key="3">
    <source>
        <dbReference type="Proteomes" id="UP000234275"/>
    </source>
</evidence>
<gene>
    <name evidence="2" type="ORF">P170DRAFT_429607</name>
</gene>
<feature type="region of interest" description="Disordered" evidence="1">
    <location>
        <begin position="332"/>
        <end position="351"/>
    </location>
</feature>
<dbReference type="OrthoDB" id="6612291at2759"/>
<sequence length="548" mass="62368">MASGSAHDLICFFCGVAFNIARVRKVEEPVYASWGSDMTWTRNLEKFPVNLSNCVGNLCSIGVYETPGKRKADGDPLLTLDVLPGDYTAGRSGPPEHREVLVVNEDTVVQMNGTWPGLVENIEHLPGPFCFAENAYNGGQIQLREMNGCRTAQFLIPSDPTMPPKKDGLEEDWEYTSGYFRSGLCNGLCMDTMSQVQVYPPRGGVKYINASEVIPEGPMNAHDPHGSTRFSLFGRSPKRQNMSLPFHPWCFEIFSRCSKLHLGRVAVDGLKEYCKVKGGFTVYCNLENKDNPWSHPPRWKHIRGQEYMAANPLDIPGLESLLSWTLAERSENSVSEESKDPNPPKESVDKDKAAMIKDTPNSLPTSAKGNTCATLSQVMMLGTLDLLDMKDIKSLRLVSRGLQHLPDTIWCRMLREDMPWLFEAWNAWGFPGHIPSRWAFTAPTEMRGVMDYLRIYKPLEYPDILIGLRREKKIDDQFIESKRFGFWLSMTIKDYNLPKELEKTNWYAVYTGIKRDWRSLKGLQNRKRIWGHVNRMVEDMKKIVENPP</sequence>
<accession>A0A2I2FW77</accession>
<dbReference type="VEuPathDB" id="FungiDB:P170DRAFT_429607"/>
<dbReference type="STRING" id="1392250.A0A2I2FW77"/>
<dbReference type="RefSeq" id="XP_024700176.1">
    <property type="nucleotide sequence ID" value="XM_024847902.1"/>
</dbReference>
<evidence type="ECO:0000313" key="2">
    <source>
        <dbReference type="EMBL" id="PLB44874.1"/>
    </source>
</evidence>
<name>A0A2I2FW77_9EURO</name>
<proteinExistence type="predicted"/>
<dbReference type="EMBL" id="MSFO01000008">
    <property type="protein sequence ID" value="PLB44874.1"/>
    <property type="molecule type" value="Genomic_DNA"/>
</dbReference>